<sequence length="822" mass="88110">MTKNMNQQLIKDTFPVIGMTCAACAGSVESMLSAQAGVAKAAVNFANSTATVEYDPQTAQLASFQQAVRSIGYDLIIEKEADTEDKVAALQAAKLTLLQRKTTWAIIFAVPLVIIGMFFMEMPYANYIMWALATPIVLIFGNQFFVNAWKQLKHGRANMDTLVALSTGIAYIFSVFNTLNPEFWHSRGLHAHVYFEASGVVIAFILLGKLLEERAKASTSSAIKKLMGLQPKTVTRINKNGQEEEIEIGQVLIGDVLIVKPGAQIPVDGTVAKGSSYVDESMISGEPIPVFKEIGGKVLAGTLNQKGSMQVKAEKVGAETVLAHIIKMVQTAQGSKAPVQQLVDKVAAVFVPVVLAIALATFVAWLILGGDNGLTQGLLAMVTVLVIACPCALGLATPTAIMVGVGKGAENGILIKDAESLEKAKKINVLVLDKTGTITEGKPAVVGLKWLDEKTAPILLAIEKQSEHPLALAIAQYLQKTDLSPVVVLDNFESITGKGAAATYKQRNYIVGNEGLLSEHNITIDPILRQQAENWLQKAYTVTWFADDRKALAAIAIADKIKGSSKQAVAELQSLGIDVYMITGDNAQTAKAVAEEVGIQHFIASALPSDKAKFIEQQQAAGKTVAMVGDGINDSHALAQADVSIAMGKGTDIAMDVAMMTLISSDLKQIPKAILLSKKTVQLIHQNLFWAFIYNLIGIPIAAGLLYPFNGFLLNPMIAGAAMALSSVSVVSNSLRLKYTSLTKKNSFTNIKSNEMKTIQLKTNINCSGCVSAVKPFLDKAVGEGNWKVDTENPDKVLTVQKENVEEGDVIDAVKKAGFELH</sequence>
<keyword evidence="15" id="KW-1185">Reference proteome</keyword>
<dbReference type="GO" id="GO:0005886">
    <property type="term" value="C:plasma membrane"/>
    <property type="evidence" value="ECO:0007669"/>
    <property type="project" value="UniProtKB-SubCell"/>
</dbReference>
<dbReference type="Gene3D" id="2.70.150.10">
    <property type="entry name" value="Calcium-transporting ATPase, cytoplasmic transduction domain A"/>
    <property type="match status" value="1"/>
</dbReference>
<evidence type="ECO:0000313" key="15">
    <source>
        <dbReference type="Proteomes" id="UP000220133"/>
    </source>
</evidence>
<dbReference type="EMBL" id="CP023777">
    <property type="protein sequence ID" value="ATL45756.1"/>
    <property type="molecule type" value="Genomic_DNA"/>
</dbReference>
<dbReference type="InterPro" id="IPR023298">
    <property type="entry name" value="ATPase_P-typ_TM_dom_sf"/>
</dbReference>
<evidence type="ECO:0000256" key="8">
    <source>
        <dbReference type="ARBA" id="ARBA00022989"/>
    </source>
</evidence>
<dbReference type="NCBIfam" id="TIGR01494">
    <property type="entry name" value="ATPase_P-type"/>
    <property type="match status" value="1"/>
</dbReference>
<dbReference type="Gene3D" id="3.40.1110.10">
    <property type="entry name" value="Calcium-transporting ATPase, cytoplasmic domain N"/>
    <property type="match status" value="1"/>
</dbReference>
<dbReference type="KEGG" id="cbae:COR50_00485"/>
<dbReference type="InterPro" id="IPR001757">
    <property type="entry name" value="P_typ_ATPase"/>
</dbReference>
<dbReference type="GO" id="GO:0005524">
    <property type="term" value="F:ATP binding"/>
    <property type="evidence" value="ECO:0007669"/>
    <property type="project" value="UniProtKB-UniRule"/>
</dbReference>
<keyword evidence="12" id="KW-1003">Cell membrane</keyword>
<name>A0A291QP94_9BACT</name>
<dbReference type="Pfam" id="PF00702">
    <property type="entry name" value="Hydrolase"/>
    <property type="match status" value="1"/>
</dbReference>
<keyword evidence="5 12" id="KW-0547">Nucleotide-binding</keyword>
<feature type="transmembrane region" description="Helical" evidence="12">
    <location>
        <begin position="191"/>
        <end position="211"/>
    </location>
</feature>
<protein>
    <recommendedName>
        <fullName evidence="10">P-type Cu(2+) transporter</fullName>
        <ecNumber evidence="10">7.2.2.9</ecNumber>
    </recommendedName>
</protein>
<evidence type="ECO:0000256" key="6">
    <source>
        <dbReference type="ARBA" id="ARBA00022840"/>
    </source>
</evidence>
<dbReference type="InterPro" id="IPR036412">
    <property type="entry name" value="HAD-like_sf"/>
</dbReference>
<comment type="subcellular location">
    <subcellularLocation>
        <location evidence="12">Cell membrane</location>
    </subcellularLocation>
    <subcellularLocation>
        <location evidence="1">Endomembrane system</location>
        <topology evidence="1">Multi-pass membrane protein</topology>
    </subcellularLocation>
</comment>
<dbReference type="GO" id="GO:0016887">
    <property type="term" value="F:ATP hydrolysis activity"/>
    <property type="evidence" value="ECO:0007669"/>
    <property type="project" value="InterPro"/>
</dbReference>
<dbReference type="FunFam" id="2.70.150.10:FF:000002">
    <property type="entry name" value="Copper-transporting ATPase 1, putative"/>
    <property type="match status" value="1"/>
</dbReference>
<keyword evidence="8 12" id="KW-1133">Transmembrane helix</keyword>
<dbReference type="InterPro" id="IPR006121">
    <property type="entry name" value="HMA_dom"/>
</dbReference>
<dbReference type="SUPFAM" id="SSF55008">
    <property type="entry name" value="HMA, heavy metal-associated domain"/>
    <property type="match status" value="2"/>
</dbReference>
<dbReference type="CDD" id="cd00371">
    <property type="entry name" value="HMA"/>
    <property type="match status" value="2"/>
</dbReference>
<dbReference type="PANTHER" id="PTHR43520:SF8">
    <property type="entry name" value="P-TYPE CU(+) TRANSPORTER"/>
    <property type="match status" value="1"/>
</dbReference>
<dbReference type="SFLD" id="SFLDF00027">
    <property type="entry name" value="p-type_atpase"/>
    <property type="match status" value="1"/>
</dbReference>
<dbReference type="EC" id="7.2.2.9" evidence="10"/>
<feature type="transmembrane region" description="Helical" evidence="12">
    <location>
        <begin position="713"/>
        <end position="735"/>
    </location>
</feature>
<evidence type="ECO:0000259" key="13">
    <source>
        <dbReference type="PROSITE" id="PS50846"/>
    </source>
</evidence>
<dbReference type="NCBIfam" id="TIGR01525">
    <property type="entry name" value="ATPase-IB_hvy"/>
    <property type="match status" value="1"/>
</dbReference>
<feature type="transmembrane region" description="Helical" evidence="12">
    <location>
        <begin position="688"/>
        <end position="707"/>
    </location>
</feature>
<dbReference type="GO" id="GO:0043682">
    <property type="term" value="F:P-type divalent copper transporter activity"/>
    <property type="evidence" value="ECO:0007669"/>
    <property type="project" value="UniProtKB-EC"/>
</dbReference>
<organism evidence="14 15">
    <name type="scientific">Chitinophaga caeni</name>
    <dbReference type="NCBI Taxonomy" id="2029983"/>
    <lineage>
        <taxon>Bacteria</taxon>
        <taxon>Pseudomonadati</taxon>
        <taxon>Bacteroidota</taxon>
        <taxon>Chitinophagia</taxon>
        <taxon>Chitinophagales</taxon>
        <taxon>Chitinophagaceae</taxon>
        <taxon>Chitinophaga</taxon>
    </lineage>
</organism>
<evidence type="ECO:0000256" key="2">
    <source>
        <dbReference type="ARBA" id="ARBA00006024"/>
    </source>
</evidence>
<evidence type="ECO:0000256" key="5">
    <source>
        <dbReference type="ARBA" id="ARBA00022741"/>
    </source>
</evidence>
<dbReference type="Proteomes" id="UP000220133">
    <property type="component" value="Chromosome"/>
</dbReference>
<dbReference type="InterPro" id="IPR023214">
    <property type="entry name" value="HAD_sf"/>
</dbReference>
<evidence type="ECO:0000256" key="12">
    <source>
        <dbReference type="RuleBase" id="RU362081"/>
    </source>
</evidence>
<dbReference type="InterPro" id="IPR017969">
    <property type="entry name" value="Heavy-metal-associated_CS"/>
</dbReference>
<dbReference type="OrthoDB" id="614385at2"/>
<feature type="transmembrane region" description="Helical" evidence="12">
    <location>
        <begin position="346"/>
        <end position="368"/>
    </location>
</feature>
<evidence type="ECO:0000313" key="14">
    <source>
        <dbReference type="EMBL" id="ATL45756.1"/>
    </source>
</evidence>
<evidence type="ECO:0000256" key="10">
    <source>
        <dbReference type="ARBA" id="ARBA00038904"/>
    </source>
</evidence>
<feature type="transmembrane region" description="Helical" evidence="12">
    <location>
        <begin position="103"/>
        <end position="121"/>
    </location>
</feature>
<dbReference type="Gene3D" id="3.30.70.100">
    <property type="match status" value="2"/>
</dbReference>
<dbReference type="Gene3D" id="3.40.50.1000">
    <property type="entry name" value="HAD superfamily/HAD-like"/>
    <property type="match status" value="1"/>
</dbReference>
<dbReference type="FunFam" id="3.30.70.100:FF:000005">
    <property type="entry name" value="Copper-exporting P-type ATPase A"/>
    <property type="match status" value="1"/>
</dbReference>
<accession>A0A291QP94</accession>
<dbReference type="InterPro" id="IPR059000">
    <property type="entry name" value="ATPase_P-type_domA"/>
</dbReference>
<keyword evidence="7" id="KW-1278">Translocase</keyword>
<dbReference type="InterPro" id="IPR023299">
    <property type="entry name" value="ATPase_P-typ_cyto_dom_N"/>
</dbReference>
<evidence type="ECO:0000256" key="7">
    <source>
        <dbReference type="ARBA" id="ARBA00022967"/>
    </source>
</evidence>
<dbReference type="PROSITE" id="PS50846">
    <property type="entry name" value="HMA_2"/>
    <property type="match status" value="1"/>
</dbReference>
<keyword evidence="4 12" id="KW-0479">Metal-binding</keyword>
<gene>
    <name evidence="14" type="ORF">COR50_00485</name>
</gene>
<keyword evidence="9 12" id="KW-0472">Membrane</keyword>
<dbReference type="PANTHER" id="PTHR43520">
    <property type="entry name" value="ATP7, ISOFORM B"/>
    <property type="match status" value="1"/>
</dbReference>
<dbReference type="GO" id="GO:0005507">
    <property type="term" value="F:copper ion binding"/>
    <property type="evidence" value="ECO:0007669"/>
    <property type="project" value="TreeGrafter"/>
</dbReference>
<dbReference type="CDD" id="cd02094">
    <property type="entry name" value="P-type_ATPase_Cu-like"/>
    <property type="match status" value="1"/>
</dbReference>
<dbReference type="InterPro" id="IPR008250">
    <property type="entry name" value="ATPase_P-typ_transduc_dom_A_sf"/>
</dbReference>
<proteinExistence type="inferred from homology"/>
<dbReference type="SFLD" id="SFLDG00002">
    <property type="entry name" value="C1.7:_P-type_atpase_like"/>
    <property type="match status" value="1"/>
</dbReference>
<dbReference type="PROSITE" id="PS00154">
    <property type="entry name" value="ATPASE_E1_E2"/>
    <property type="match status" value="1"/>
</dbReference>
<reference evidence="14 15" key="1">
    <citation type="submission" date="2017-10" db="EMBL/GenBank/DDBJ databases">
        <title>Paenichitinophaga pekingensis gen. nov., sp. nov., isolated from activated sludge.</title>
        <authorList>
            <person name="Jin D."/>
            <person name="Kong X."/>
            <person name="Deng Y."/>
            <person name="Bai Z."/>
        </authorList>
    </citation>
    <scope>NUCLEOTIDE SEQUENCE [LARGE SCALE GENOMIC DNA]</scope>
    <source>
        <strain evidence="14 15">13</strain>
    </source>
</reference>
<evidence type="ECO:0000256" key="1">
    <source>
        <dbReference type="ARBA" id="ARBA00004127"/>
    </source>
</evidence>
<dbReference type="SFLD" id="SFLDS00003">
    <property type="entry name" value="Haloacid_Dehalogenase"/>
    <property type="match status" value="1"/>
</dbReference>
<dbReference type="PRINTS" id="PR00943">
    <property type="entry name" value="CUATPASE"/>
</dbReference>
<keyword evidence="3 12" id="KW-0812">Transmembrane</keyword>
<dbReference type="NCBIfam" id="TIGR01511">
    <property type="entry name" value="ATPase-IB1_Cu"/>
    <property type="match status" value="1"/>
</dbReference>
<dbReference type="GO" id="GO:0012505">
    <property type="term" value="C:endomembrane system"/>
    <property type="evidence" value="ECO:0007669"/>
    <property type="project" value="UniProtKB-SubCell"/>
</dbReference>
<dbReference type="InterPro" id="IPR027256">
    <property type="entry name" value="P-typ_ATPase_IB"/>
</dbReference>
<feature type="transmembrane region" description="Helical" evidence="12">
    <location>
        <begin position="161"/>
        <end position="179"/>
    </location>
</feature>
<evidence type="ECO:0000256" key="3">
    <source>
        <dbReference type="ARBA" id="ARBA00022692"/>
    </source>
</evidence>
<dbReference type="AlphaFoldDB" id="A0A291QP94"/>
<comment type="similarity">
    <text evidence="2 12">Belongs to the cation transport ATPase (P-type) (TC 3.A.3) family. Type IB subfamily.</text>
</comment>
<dbReference type="GO" id="GO:0055070">
    <property type="term" value="P:copper ion homeostasis"/>
    <property type="evidence" value="ECO:0007669"/>
    <property type="project" value="TreeGrafter"/>
</dbReference>
<dbReference type="InterPro" id="IPR018303">
    <property type="entry name" value="ATPase_P-typ_P_site"/>
</dbReference>
<dbReference type="PRINTS" id="PR00119">
    <property type="entry name" value="CATATPASE"/>
</dbReference>
<dbReference type="Pfam" id="PF00122">
    <property type="entry name" value="E1-E2_ATPase"/>
    <property type="match status" value="1"/>
</dbReference>
<dbReference type="PROSITE" id="PS01047">
    <property type="entry name" value="HMA_1"/>
    <property type="match status" value="1"/>
</dbReference>
<dbReference type="InterPro" id="IPR036163">
    <property type="entry name" value="HMA_dom_sf"/>
</dbReference>
<feature type="transmembrane region" description="Helical" evidence="12">
    <location>
        <begin position="127"/>
        <end position="149"/>
    </location>
</feature>
<evidence type="ECO:0000256" key="4">
    <source>
        <dbReference type="ARBA" id="ARBA00022723"/>
    </source>
</evidence>
<keyword evidence="6 12" id="KW-0067">ATP-binding</keyword>
<feature type="transmembrane region" description="Helical" evidence="12">
    <location>
        <begin position="374"/>
        <end position="397"/>
    </location>
</feature>
<dbReference type="InterPro" id="IPR044492">
    <property type="entry name" value="P_typ_ATPase_HD_dom"/>
</dbReference>
<dbReference type="SUPFAM" id="SSF56784">
    <property type="entry name" value="HAD-like"/>
    <property type="match status" value="1"/>
</dbReference>
<dbReference type="SUPFAM" id="SSF81665">
    <property type="entry name" value="Calcium ATPase, transmembrane domain M"/>
    <property type="match status" value="1"/>
</dbReference>
<dbReference type="RefSeq" id="WP_098192146.1">
    <property type="nucleotide sequence ID" value="NZ_CP023777.1"/>
</dbReference>
<dbReference type="PROSITE" id="PS01229">
    <property type="entry name" value="COF_2"/>
    <property type="match status" value="1"/>
</dbReference>
<feature type="domain" description="HMA" evidence="13">
    <location>
        <begin position="10"/>
        <end position="76"/>
    </location>
</feature>
<comment type="catalytic activity">
    <reaction evidence="11">
        <text>Cu(2+)(in) + ATP + H2O = Cu(2+)(out) + ADP + phosphate + H(+)</text>
        <dbReference type="Rhea" id="RHEA:10376"/>
        <dbReference type="ChEBI" id="CHEBI:15377"/>
        <dbReference type="ChEBI" id="CHEBI:15378"/>
        <dbReference type="ChEBI" id="CHEBI:29036"/>
        <dbReference type="ChEBI" id="CHEBI:30616"/>
        <dbReference type="ChEBI" id="CHEBI:43474"/>
        <dbReference type="ChEBI" id="CHEBI:456216"/>
        <dbReference type="EC" id="7.2.2.9"/>
    </reaction>
</comment>
<dbReference type="Pfam" id="PF00403">
    <property type="entry name" value="HMA"/>
    <property type="match status" value="1"/>
</dbReference>
<evidence type="ECO:0000256" key="11">
    <source>
        <dbReference type="ARBA" id="ARBA00047424"/>
    </source>
</evidence>
<dbReference type="SUPFAM" id="SSF81653">
    <property type="entry name" value="Calcium ATPase, transduction domain A"/>
    <property type="match status" value="1"/>
</dbReference>
<evidence type="ECO:0000256" key="9">
    <source>
        <dbReference type="ARBA" id="ARBA00023136"/>
    </source>
</evidence>